<dbReference type="Gene3D" id="1.25.40.20">
    <property type="entry name" value="Ankyrin repeat-containing domain"/>
    <property type="match status" value="1"/>
</dbReference>
<sequence>MLLEKAGARLDLNSIINHGKYKDHTILEAVVDKAFNGNLRPFEMLLEKAGAQLDLNSIINHGRYKDHTILEAVVDDALNGNSKLFEIVVEKAWAKIDLNVINNGRYKGFTIFDIAVERVLNGDLKFFEILLEKTGDLLDINSKMKIYKLEAVVDRAIDRAFGGKSRLFEMILEKAGEQLDVNSIREKGPYKGYSILGAIAKSACIRSNSKLLELILNKIDISKIDLNARDKLGYSILWRAVYLARKESPKLLELILAKADISTLDFNARHLEGCSVLWKVAELVSRYPELLGTILEKARPSILDFNVKNQRSKISVIELIVNAASKQPELFPLLRKAIFCTSLYGIKLVDFLNNDALQTCFTSLEEIKQYLHSKVSFLDEIKACSAVQIAALKLLENKEKVEKLKSQLAHGREGAMEDGDVSSANYHFTNTVKPHFEMQFLSYSATEDREECLLKIECEIRALILEAILEEAQEQGNEEVKQFIEKNKEQLIEGETSTMGASCQVLKLATPAHSAWRCYNPFAKVGNPHFPNLLTAPTSNREIYTTQASDPTGNANHAEDASKIVRERVAYYYLAVMDKLDGNESDRKNRIANFIGLLAEIRNTHGQDDPSCFPGHLTRIANMGHYHAVAQMPDSRDNIIQDYFRERVLALFKEEIEKRSSLKEKKRLLKALTALTEETAIDIVKQPAKYPDNMLEIRQQVIASLGSLENVVESVNAILAEKGLASIKQSSQSDGESLDRIKDERLIVLRYILDIARGQTNAALGLCFDKLTDSAPSVEDIASLNPFDAIVEEPAHQLFAELFGLLLEHMPTCRQSLHQSKNLAMCLQGKIQPLLDPSEDKQALLEEFCHHIMQDVQDEREATAEIIASLREKGLLSKDTEMMKNPFDDNVQRFERLFSMNPSMRQHLENARKKQGLFNEFMSNAQVNVEKGLLPRSVLKELIEAMVIQMVSDKEEILNQEKFLAENKDNPLFEKVNLNYIVGLIANAGREPMSDVKQQPEEEEPSPEQDKGKQKMRM</sequence>
<dbReference type="SUPFAM" id="SSF48403">
    <property type="entry name" value="Ankyrin repeat"/>
    <property type="match status" value="1"/>
</dbReference>
<gene>
    <name evidence="2" type="ORF">HT99x_00562</name>
    <name evidence="3" type="ORF">HT99x_014530</name>
</gene>
<evidence type="ECO:0000313" key="2">
    <source>
        <dbReference type="EMBL" id="KRG22145.1"/>
    </source>
</evidence>
<keyword evidence="4" id="KW-1185">Reference proteome</keyword>
<evidence type="ECO:0000256" key="1">
    <source>
        <dbReference type="SAM" id="MobiDB-lite"/>
    </source>
</evidence>
<dbReference type="PATRIC" id="fig|1590043.3.peg.566"/>
<evidence type="ECO:0000313" key="3">
    <source>
        <dbReference type="EMBL" id="MCS5712652.1"/>
    </source>
</evidence>
<dbReference type="RefSeq" id="WP_075065207.1">
    <property type="nucleotide sequence ID" value="NZ_LKAJ02000001.1"/>
</dbReference>
<feature type="compositionally biased region" description="Basic and acidic residues" evidence="1">
    <location>
        <begin position="1008"/>
        <end position="1018"/>
    </location>
</feature>
<evidence type="ECO:0008006" key="5">
    <source>
        <dbReference type="Google" id="ProtNLM"/>
    </source>
</evidence>
<comment type="caution">
    <text evidence="2">The sequence shown here is derived from an EMBL/GenBank/DDBJ whole genome shotgun (WGS) entry which is preliminary data.</text>
</comment>
<dbReference type="EMBL" id="LKAJ01000002">
    <property type="protein sequence ID" value="KRG22145.1"/>
    <property type="molecule type" value="Genomic_DNA"/>
</dbReference>
<reference evidence="3" key="2">
    <citation type="journal article" date="2016" name="Genome Announc.">
        <title>Draft Genome Sequences of Two Novel Amoeba-Resistant Intranuclear Bacteria, 'Candidatus Berkiella cookevillensis' and 'Candidatus Berkiella aquae'.</title>
        <authorList>
            <person name="Mehari Y.T."/>
            <person name="Arivett B.A."/>
            <person name="Farone A.L."/>
            <person name="Gunderson J.H."/>
            <person name="Farone M.B."/>
        </authorList>
    </citation>
    <scope>NUCLEOTIDE SEQUENCE</scope>
    <source>
        <strain evidence="3">HT99</strain>
    </source>
</reference>
<name>A0A0Q9YZI5_9GAMM</name>
<accession>A0A0Q9YZI5</accession>
<dbReference type="AlphaFoldDB" id="A0A0Q9YZI5"/>
<reference evidence="2" key="1">
    <citation type="submission" date="2015-09" db="EMBL/GenBank/DDBJ databases">
        <title>Draft Genome Sequences of Two Novel Amoeba-resistant Intranuclear Bacteria, Candidatus Berkiella cookevillensis and Candidatus Berkiella aquae.</title>
        <authorList>
            <person name="Mehari Y.T."/>
            <person name="Arivett B.A."/>
            <person name="Farone A.L."/>
            <person name="Gunderson J.H."/>
            <person name="Farone M.B."/>
        </authorList>
    </citation>
    <scope>NUCLEOTIDE SEQUENCE [LARGE SCALE GENOMIC DNA]</scope>
    <source>
        <strain evidence="2">HT99</strain>
    </source>
</reference>
<feature type="region of interest" description="Disordered" evidence="1">
    <location>
        <begin position="991"/>
        <end position="1018"/>
    </location>
</feature>
<proteinExistence type="predicted"/>
<dbReference type="EMBL" id="LKAJ02000001">
    <property type="protein sequence ID" value="MCS5712652.1"/>
    <property type="molecule type" value="Genomic_DNA"/>
</dbReference>
<dbReference type="InterPro" id="IPR036770">
    <property type="entry name" value="Ankyrin_rpt-contain_sf"/>
</dbReference>
<protein>
    <recommendedName>
        <fullName evidence="5">Ankyrin repeats (3 copies)</fullName>
    </recommendedName>
</protein>
<evidence type="ECO:0000313" key="4">
    <source>
        <dbReference type="Proteomes" id="UP000051497"/>
    </source>
</evidence>
<organism evidence="2">
    <name type="scientific">Candidatus Berkiella aquae</name>
    <dbReference type="NCBI Taxonomy" id="295108"/>
    <lineage>
        <taxon>Bacteria</taxon>
        <taxon>Pseudomonadati</taxon>
        <taxon>Pseudomonadota</taxon>
        <taxon>Gammaproteobacteria</taxon>
        <taxon>Candidatus Berkiellales</taxon>
        <taxon>Candidatus Berkiellaceae</taxon>
        <taxon>Candidatus Berkiella</taxon>
    </lineage>
</organism>
<dbReference type="Proteomes" id="UP000051497">
    <property type="component" value="Unassembled WGS sequence"/>
</dbReference>
<reference evidence="3" key="3">
    <citation type="submission" date="2021-06" db="EMBL/GenBank/DDBJ databases">
        <title>Genomic Description and Analysis of Intracellular Bacteria, Candidatus Berkiella cookevillensis and Candidatus Berkiella aquae.</title>
        <authorList>
            <person name="Kidane D.T."/>
            <person name="Mehari Y.T."/>
            <person name="Rice F.C."/>
            <person name="Arivett B.A."/>
            <person name="Farone A.L."/>
            <person name="Berk S.G."/>
            <person name="Farone M.B."/>
        </authorList>
    </citation>
    <scope>NUCLEOTIDE SEQUENCE</scope>
    <source>
        <strain evidence="3">HT99</strain>
    </source>
</reference>